<dbReference type="EMBL" id="KN827693">
    <property type="protein sequence ID" value="KIK76065.1"/>
    <property type="molecule type" value="Genomic_DNA"/>
</dbReference>
<evidence type="ECO:0000256" key="1">
    <source>
        <dbReference type="SAM" id="SignalP"/>
    </source>
</evidence>
<dbReference type="HOGENOM" id="CLU_2413920_0_0_1"/>
<dbReference type="InParanoid" id="A0A0D0DEQ7"/>
<name>A0A0D0DEQ7_9AGAM</name>
<evidence type="ECO:0000313" key="3">
    <source>
        <dbReference type="Proteomes" id="UP000054538"/>
    </source>
</evidence>
<accession>A0A0D0DEQ7</accession>
<dbReference type="Proteomes" id="UP000054538">
    <property type="component" value="Unassembled WGS sequence"/>
</dbReference>
<reference evidence="3" key="2">
    <citation type="submission" date="2015-01" db="EMBL/GenBank/DDBJ databases">
        <title>Evolutionary Origins and Diversification of the Mycorrhizal Mutualists.</title>
        <authorList>
            <consortium name="DOE Joint Genome Institute"/>
            <consortium name="Mycorrhizal Genomics Consortium"/>
            <person name="Kohler A."/>
            <person name="Kuo A."/>
            <person name="Nagy L.G."/>
            <person name="Floudas D."/>
            <person name="Copeland A."/>
            <person name="Barry K.W."/>
            <person name="Cichocki N."/>
            <person name="Veneault-Fourrey C."/>
            <person name="LaButti K."/>
            <person name="Lindquist E.A."/>
            <person name="Lipzen A."/>
            <person name="Lundell T."/>
            <person name="Morin E."/>
            <person name="Murat C."/>
            <person name="Riley R."/>
            <person name="Ohm R."/>
            <person name="Sun H."/>
            <person name="Tunlid A."/>
            <person name="Henrissat B."/>
            <person name="Grigoriev I.V."/>
            <person name="Hibbett D.S."/>
            <person name="Martin F."/>
        </authorList>
    </citation>
    <scope>NUCLEOTIDE SEQUENCE [LARGE SCALE GENOMIC DNA]</scope>
    <source>
        <strain evidence="3">Ve08.2h10</strain>
    </source>
</reference>
<evidence type="ECO:0000313" key="2">
    <source>
        <dbReference type="EMBL" id="KIK76065.1"/>
    </source>
</evidence>
<feature type="signal peptide" evidence="1">
    <location>
        <begin position="1"/>
        <end position="23"/>
    </location>
</feature>
<feature type="chain" id="PRO_5002209071" description="Secreted protein" evidence="1">
    <location>
        <begin position="24"/>
        <end position="92"/>
    </location>
</feature>
<protein>
    <recommendedName>
        <fullName evidence="4">Secreted protein</fullName>
    </recommendedName>
</protein>
<organism evidence="2 3">
    <name type="scientific">Paxillus rubicundulus Ve08.2h10</name>
    <dbReference type="NCBI Taxonomy" id="930991"/>
    <lineage>
        <taxon>Eukaryota</taxon>
        <taxon>Fungi</taxon>
        <taxon>Dikarya</taxon>
        <taxon>Basidiomycota</taxon>
        <taxon>Agaricomycotina</taxon>
        <taxon>Agaricomycetes</taxon>
        <taxon>Agaricomycetidae</taxon>
        <taxon>Boletales</taxon>
        <taxon>Paxilineae</taxon>
        <taxon>Paxillaceae</taxon>
        <taxon>Paxillus</taxon>
    </lineage>
</organism>
<reference evidence="2 3" key="1">
    <citation type="submission" date="2014-04" db="EMBL/GenBank/DDBJ databases">
        <authorList>
            <consortium name="DOE Joint Genome Institute"/>
            <person name="Kuo A."/>
            <person name="Kohler A."/>
            <person name="Jargeat P."/>
            <person name="Nagy L.G."/>
            <person name="Floudas D."/>
            <person name="Copeland A."/>
            <person name="Barry K.W."/>
            <person name="Cichocki N."/>
            <person name="Veneault-Fourrey C."/>
            <person name="LaButti K."/>
            <person name="Lindquist E.A."/>
            <person name="Lipzen A."/>
            <person name="Lundell T."/>
            <person name="Morin E."/>
            <person name="Murat C."/>
            <person name="Sun H."/>
            <person name="Tunlid A."/>
            <person name="Henrissat B."/>
            <person name="Grigoriev I.V."/>
            <person name="Hibbett D.S."/>
            <person name="Martin F."/>
            <person name="Nordberg H.P."/>
            <person name="Cantor M.N."/>
            <person name="Hua S.X."/>
        </authorList>
    </citation>
    <scope>NUCLEOTIDE SEQUENCE [LARGE SCALE GENOMIC DNA]</scope>
    <source>
        <strain evidence="2 3">Ve08.2h10</strain>
    </source>
</reference>
<evidence type="ECO:0008006" key="4">
    <source>
        <dbReference type="Google" id="ProtNLM"/>
    </source>
</evidence>
<sequence length="92" mass="10293">MDRARSFPKQGMGSFRLLAGVIALDALLPAGTSHLHPIRHPFTWTLDDPFAVQCGVVIGRHSRNRQVPEPLPKQNTSQFTRIHFFTTADARS</sequence>
<dbReference type="AlphaFoldDB" id="A0A0D0DEQ7"/>
<proteinExistence type="predicted"/>
<keyword evidence="1" id="KW-0732">Signal</keyword>
<keyword evidence="3" id="KW-1185">Reference proteome</keyword>
<gene>
    <name evidence="2" type="ORF">PAXRUDRAFT_835467</name>
</gene>